<keyword evidence="1" id="KW-0378">Hydrolase</keyword>
<dbReference type="PROSITE" id="PS50175">
    <property type="entry name" value="ASP_PROT_RETROV"/>
    <property type="match status" value="1"/>
</dbReference>
<dbReference type="GO" id="GO:0006508">
    <property type="term" value="P:proteolysis"/>
    <property type="evidence" value="ECO:0007669"/>
    <property type="project" value="InterPro"/>
</dbReference>
<proteinExistence type="predicted"/>
<dbReference type="InterPro" id="IPR021109">
    <property type="entry name" value="Peptidase_aspartic_dom_sf"/>
</dbReference>
<evidence type="ECO:0000313" key="4">
    <source>
        <dbReference type="Proteomes" id="UP001152622"/>
    </source>
</evidence>
<dbReference type="EMBL" id="JAINUF010000009">
    <property type="protein sequence ID" value="KAJ8349438.1"/>
    <property type="molecule type" value="Genomic_DNA"/>
</dbReference>
<feature type="domain" description="Peptidase A2" evidence="2">
    <location>
        <begin position="64"/>
        <end position="141"/>
    </location>
</feature>
<keyword evidence="4" id="KW-1185">Reference proteome</keyword>
<evidence type="ECO:0000259" key="2">
    <source>
        <dbReference type="PROSITE" id="PS50175"/>
    </source>
</evidence>
<dbReference type="InterPro" id="IPR001995">
    <property type="entry name" value="Peptidase_A2_cat"/>
</dbReference>
<evidence type="ECO:0000256" key="1">
    <source>
        <dbReference type="ARBA" id="ARBA00022801"/>
    </source>
</evidence>
<dbReference type="SUPFAM" id="SSF50630">
    <property type="entry name" value="Acid proteases"/>
    <property type="match status" value="1"/>
</dbReference>
<dbReference type="Proteomes" id="UP001152622">
    <property type="component" value="Chromosome 9"/>
</dbReference>
<dbReference type="AlphaFoldDB" id="A0A9Q1F1V4"/>
<accession>A0A9Q1F1V4</accession>
<comment type="caution">
    <text evidence="3">The sequence shown here is derived from an EMBL/GenBank/DDBJ whole genome shotgun (WGS) entry which is preliminary data.</text>
</comment>
<organism evidence="3 4">
    <name type="scientific">Synaphobranchus kaupii</name>
    <name type="common">Kaup's arrowtooth eel</name>
    <dbReference type="NCBI Taxonomy" id="118154"/>
    <lineage>
        <taxon>Eukaryota</taxon>
        <taxon>Metazoa</taxon>
        <taxon>Chordata</taxon>
        <taxon>Craniata</taxon>
        <taxon>Vertebrata</taxon>
        <taxon>Euteleostomi</taxon>
        <taxon>Actinopterygii</taxon>
        <taxon>Neopterygii</taxon>
        <taxon>Teleostei</taxon>
        <taxon>Anguilliformes</taxon>
        <taxon>Synaphobranchidae</taxon>
        <taxon>Synaphobranchus</taxon>
    </lineage>
</organism>
<gene>
    <name evidence="3" type="ORF">SKAU_G00245680</name>
</gene>
<reference evidence="3" key="1">
    <citation type="journal article" date="2023" name="Science">
        <title>Genome structures resolve the early diversification of teleost fishes.</title>
        <authorList>
            <person name="Parey E."/>
            <person name="Louis A."/>
            <person name="Montfort J."/>
            <person name="Bouchez O."/>
            <person name="Roques C."/>
            <person name="Iampietro C."/>
            <person name="Lluch J."/>
            <person name="Castinel A."/>
            <person name="Donnadieu C."/>
            <person name="Desvignes T."/>
            <person name="Floi Bucao C."/>
            <person name="Jouanno E."/>
            <person name="Wen M."/>
            <person name="Mejri S."/>
            <person name="Dirks R."/>
            <person name="Jansen H."/>
            <person name="Henkel C."/>
            <person name="Chen W.J."/>
            <person name="Zahm M."/>
            <person name="Cabau C."/>
            <person name="Klopp C."/>
            <person name="Thompson A.W."/>
            <person name="Robinson-Rechavi M."/>
            <person name="Braasch I."/>
            <person name="Lecointre G."/>
            <person name="Bobe J."/>
            <person name="Postlethwait J.H."/>
            <person name="Berthelot C."/>
            <person name="Roest Crollius H."/>
            <person name="Guiguen Y."/>
        </authorList>
    </citation>
    <scope>NUCLEOTIDE SEQUENCE</scope>
    <source>
        <strain evidence="3">WJC10195</strain>
    </source>
</reference>
<protein>
    <recommendedName>
        <fullName evidence="2">Peptidase A2 domain-containing protein</fullName>
    </recommendedName>
</protein>
<name>A0A9Q1F1V4_SYNKA</name>
<dbReference type="OrthoDB" id="8962223at2759"/>
<sequence>MTLAGVERPPLESQAKVVALVASLTKSDEGIGCSGPREGPPLSYQPFISVGTVSVAPGGEEVSITILCDTGAAQSLLLEGLIELPRDVFSRSSLIKGLGGQYDCVPLYTVHLKSNVKGPVTVGVVPTLPVPGVSLLLGNDLAGSQVCVTPVVVSILEREHPEVFTACVVTRALACKAEAQASEALTPISEEVPFVFFSKAVSKEGTTAVKGPGFSPSSVADATHFSREVLIQEQNQDPSLAPLWKRAVTVEESEIWLSENSWTKIF</sequence>
<dbReference type="GO" id="GO:0004190">
    <property type="term" value="F:aspartic-type endopeptidase activity"/>
    <property type="evidence" value="ECO:0007669"/>
    <property type="project" value="InterPro"/>
</dbReference>
<evidence type="ECO:0000313" key="3">
    <source>
        <dbReference type="EMBL" id="KAJ8349438.1"/>
    </source>
</evidence>